<dbReference type="InterPro" id="IPR003892">
    <property type="entry name" value="CUE"/>
</dbReference>
<gene>
    <name evidence="3" type="ORF">KFL_003240060</name>
</gene>
<dbReference type="Pfam" id="PF02845">
    <property type="entry name" value="CUE"/>
    <property type="match status" value="1"/>
</dbReference>
<reference evidence="3 4" key="1">
    <citation type="journal article" date="2014" name="Nat. Commun.">
        <title>Klebsormidium flaccidum genome reveals primary factors for plant terrestrial adaptation.</title>
        <authorList>
            <person name="Hori K."/>
            <person name="Maruyama F."/>
            <person name="Fujisawa T."/>
            <person name="Togashi T."/>
            <person name="Yamamoto N."/>
            <person name="Seo M."/>
            <person name="Sato S."/>
            <person name="Yamada T."/>
            <person name="Mori H."/>
            <person name="Tajima N."/>
            <person name="Moriyama T."/>
            <person name="Ikeuchi M."/>
            <person name="Watanabe M."/>
            <person name="Wada H."/>
            <person name="Kobayashi K."/>
            <person name="Saito M."/>
            <person name="Masuda T."/>
            <person name="Sasaki-Sekimoto Y."/>
            <person name="Mashiguchi K."/>
            <person name="Awai K."/>
            <person name="Shimojima M."/>
            <person name="Masuda S."/>
            <person name="Iwai M."/>
            <person name="Nobusawa T."/>
            <person name="Narise T."/>
            <person name="Kondo S."/>
            <person name="Saito H."/>
            <person name="Sato R."/>
            <person name="Murakawa M."/>
            <person name="Ihara Y."/>
            <person name="Oshima-Yamada Y."/>
            <person name="Ohtaka K."/>
            <person name="Satoh M."/>
            <person name="Sonobe K."/>
            <person name="Ishii M."/>
            <person name="Ohtani R."/>
            <person name="Kanamori-Sato M."/>
            <person name="Honoki R."/>
            <person name="Miyazaki D."/>
            <person name="Mochizuki H."/>
            <person name="Umetsu J."/>
            <person name="Higashi K."/>
            <person name="Shibata D."/>
            <person name="Kamiya Y."/>
            <person name="Sato N."/>
            <person name="Nakamura Y."/>
            <person name="Tabata S."/>
            <person name="Ida S."/>
            <person name="Kurokawa K."/>
            <person name="Ohta H."/>
        </authorList>
    </citation>
    <scope>NUCLEOTIDE SEQUENCE [LARGE SCALE GENOMIC DNA]</scope>
    <source>
        <strain evidence="3 4">NIES-2285</strain>
    </source>
</reference>
<evidence type="ECO:0000313" key="4">
    <source>
        <dbReference type="Proteomes" id="UP000054558"/>
    </source>
</evidence>
<dbReference type="PROSITE" id="PS51140">
    <property type="entry name" value="CUE"/>
    <property type="match status" value="1"/>
</dbReference>
<proteinExistence type="predicted"/>
<feature type="region of interest" description="Disordered" evidence="1">
    <location>
        <begin position="51"/>
        <end position="108"/>
    </location>
</feature>
<dbReference type="AlphaFoldDB" id="A0A1Y1I7P5"/>
<dbReference type="OrthoDB" id="5794653at2759"/>
<feature type="region of interest" description="Disordered" evidence="1">
    <location>
        <begin position="204"/>
        <end position="268"/>
    </location>
</feature>
<feature type="compositionally biased region" description="Polar residues" evidence="1">
    <location>
        <begin position="65"/>
        <end position="78"/>
    </location>
</feature>
<accession>A0A1Y1I7P5</accession>
<feature type="domain" description="CUE" evidence="2">
    <location>
        <begin position="5"/>
        <end position="48"/>
    </location>
</feature>
<dbReference type="Gene3D" id="1.10.8.10">
    <property type="entry name" value="DNA helicase RuvA subunit, C-terminal domain"/>
    <property type="match status" value="1"/>
</dbReference>
<keyword evidence="4" id="KW-1185">Reference proteome</keyword>
<evidence type="ECO:0000256" key="1">
    <source>
        <dbReference type="SAM" id="MobiDB-lite"/>
    </source>
</evidence>
<dbReference type="GO" id="GO:0043130">
    <property type="term" value="F:ubiquitin binding"/>
    <property type="evidence" value="ECO:0007669"/>
    <property type="project" value="InterPro"/>
</dbReference>
<feature type="compositionally biased region" description="Basic and acidic residues" evidence="1">
    <location>
        <begin position="79"/>
        <end position="92"/>
    </location>
</feature>
<dbReference type="SUPFAM" id="SSF46934">
    <property type="entry name" value="UBA-like"/>
    <property type="match status" value="1"/>
</dbReference>
<organism evidence="3 4">
    <name type="scientific">Klebsormidium nitens</name>
    <name type="common">Green alga</name>
    <name type="synonym">Ulothrix nitens</name>
    <dbReference type="NCBI Taxonomy" id="105231"/>
    <lineage>
        <taxon>Eukaryota</taxon>
        <taxon>Viridiplantae</taxon>
        <taxon>Streptophyta</taxon>
        <taxon>Klebsormidiophyceae</taxon>
        <taxon>Klebsormidiales</taxon>
        <taxon>Klebsormidiaceae</taxon>
        <taxon>Klebsormidium</taxon>
    </lineage>
</organism>
<evidence type="ECO:0000313" key="3">
    <source>
        <dbReference type="EMBL" id="GAQ86985.1"/>
    </source>
</evidence>
<dbReference type="InterPro" id="IPR009060">
    <property type="entry name" value="UBA-like_sf"/>
</dbReference>
<dbReference type="Proteomes" id="UP000054558">
    <property type="component" value="Unassembled WGS sequence"/>
</dbReference>
<dbReference type="EMBL" id="DF237273">
    <property type="protein sequence ID" value="GAQ86985.1"/>
    <property type="molecule type" value="Genomic_DNA"/>
</dbReference>
<protein>
    <recommendedName>
        <fullName evidence="2">CUE domain-containing protein</fullName>
    </recommendedName>
</protein>
<evidence type="ECO:0000259" key="2">
    <source>
        <dbReference type="PROSITE" id="PS51140"/>
    </source>
</evidence>
<name>A0A1Y1I7P5_KLENI</name>
<sequence>MASVPYEEALATLQSMFGGLDRDIIIDVLEQNGCQMEPTVDALLILSGAQGASPREGQVGGNSAKLRQSTRRSFSSNDPVRRTSAEAGHRLEGFGSGEPHPKEEYEDALVSGSLKEKVATAPSRTISAGSAAMRKLTEVLADWGLTSRRSSSEYSLAHENEYRTSALDEDRPSASTSYAQTAGQLLDTVQTATANAIGGVSSSFRRASDVKHRQRAGREGQSLLAHDDDFEDGAVLSKQETRKEESRSLNSGWEEDEEEDEGFIKKEH</sequence>